<evidence type="ECO:0000313" key="6">
    <source>
        <dbReference type="Proteomes" id="UP000053263"/>
    </source>
</evidence>
<sequence length="472" mass="52221">MDAKAPLSLKFVVIGASISGIACAYALRQAGHDVLVLEATDGSHRGEGGIRVPPNMTRILNDWSLRPLLDKWAVTCPEFIFRSDIASGEPLGILKLHAQMMDALNANFLLMKHGDLHTMLLELAMKAGAEFKYNVPIVEVDPWEVTATSSDGSIYTGDVILGADGLDSMIRNEVVLDDPPTAHFAHKIALEATVSTALMKQDEDLKSLTESAEWWVWMSDGAAANGHLIHGGEEFSLNVTINVEDDSTSFTESWKDKVAFDQVNFRFPFHDPRVFKFFELAGTAVPVKYIIRDSFDDWVHESGKVAVVGEAAHPFMPSCSHNAAMGIEDAAMLGSLFSRISSREQISTLLYAYEELRQPRCAETQKSEHERRDFIALPTGPIQELRDQGLRETLKQAALDWDDADEEFLRATYEAYIIIFAYDAGEMADDWWTKWGNTLERGKESQSESEFTSRARGASALSTVSVSVSSSA</sequence>
<dbReference type="SUPFAM" id="SSF51905">
    <property type="entry name" value="FAD/NAD(P)-binding domain"/>
    <property type="match status" value="1"/>
</dbReference>
<dbReference type="AlphaFoldDB" id="A0A0C9TA22"/>
<dbReference type="OrthoDB" id="1878542at2759"/>
<dbReference type="HOGENOM" id="CLU_009665_19_3_1"/>
<dbReference type="InterPro" id="IPR050493">
    <property type="entry name" value="FAD-dep_Monooxygenase_BioMet"/>
</dbReference>
<evidence type="ECO:0000256" key="2">
    <source>
        <dbReference type="ARBA" id="ARBA00023002"/>
    </source>
</evidence>
<dbReference type="Proteomes" id="UP000053263">
    <property type="component" value="Unassembled WGS sequence"/>
</dbReference>
<dbReference type="PANTHER" id="PTHR13789:SF306">
    <property type="entry name" value="HYDROXYLASE, PUTATIVE-RELATED"/>
    <property type="match status" value="1"/>
</dbReference>
<evidence type="ECO:0008006" key="7">
    <source>
        <dbReference type="Google" id="ProtNLM"/>
    </source>
</evidence>
<reference evidence="5 6" key="1">
    <citation type="submission" date="2014-06" db="EMBL/GenBank/DDBJ databases">
        <title>Evolutionary Origins and Diversification of the Mycorrhizal Mutualists.</title>
        <authorList>
            <consortium name="DOE Joint Genome Institute"/>
            <consortium name="Mycorrhizal Genomics Consortium"/>
            <person name="Kohler A."/>
            <person name="Kuo A."/>
            <person name="Nagy L.G."/>
            <person name="Floudas D."/>
            <person name="Copeland A."/>
            <person name="Barry K.W."/>
            <person name="Cichocki N."/>
            <person name="Veneault-Fourrey C."/>
            <person name="LaButti K."/>
            <person name="Lindquist E.A."/>
            <person name="Lipzen A."/>
            <person name="Lundell T."/>
            <person name="Morin E."/>
            <person name="Murat C."/>
            <person name="Riley R."/>
            <person name="Ohm R."/>
            <person name="Sun H."/>
            <person name="Tunlid A."/>
            <person name="Henrissat B."/>
            <person name="Grigoriev I.V."/>
            <person name="Hibbett D.S."/>
            <person name="Martin F."/>
        </authorList>
    </citation>
    <scope>NUCLEOTIDE SEQUENCE [LARGE SCALE GENOMIC DNA]</scope>
    <source>
        <strain evidence="5 6">FD-325 SS-3</strain>
    </source>
</reference>
<keyword evidence="6" id="KW-1185">Reference proteome</keyword>
<dbReference type="EMBL" id="KN832568">
    <property type="protein sequence ID" value="KII85133.1"/>
    <property type="molecule type" value="Genomic_DNA"/>
</dbReference>
<gene>
    <name evidence="5" type="ORF">PLICRDRAFT_45272</name>
</gene>
<feature type="region of interest" description="Disordered" evidence="4">
    <location>
        <begin position="442"/>
        <end position="472"/>
    </location>
</feature>
<protein>
    <recommendedName>
        <fullName evidence="7">FAD-binding domain-containing protein</fullName>
    </recommendedName>
</protein>
<evidence type="ECO:0000256" key="3">
    <source>
        <dbReference type="ARBA" id="ARBA00023033"/>
    </source>
</evidence>
<name>A0A0C9TA22_PLICR</name>
<keyword evidence="3" id="KW-0503">Monooxygenase</keyword>
<dbReference type="PRINTS" id="PR00420">
    <property type="entry name" value="RNGMNOXGNASE"/>
</dbReference>
<dbReference type="Pfam" id="PF13450">
    <property type="entry name" value="NAD_binding_8"/>
    <property type="match status" value="1"/>
</dbReference>
<organism evidence="5 6">
    <name type="scientific">Plicaturopsis crispa FD-325 SS-3</name>
    <dbReference type="NCBI Taxonomy" id="944288"/>
    <lineage>
        <taxon>Eukaryota</taxon>
        <taxon>Fungi</taxon>
        <taxon>Dikarya</taxon>
        <taxon>Basidiomycota</taxon>
        <taxon>Agaricomycotina</taxon>
        <taxon>Agaricomycetes</taxon>
        <taxon>Agaricomycetidae</taxon>
        <taxon>Amylocorticiales</taxon>
        <taxon>Amylocorticiaceae</taxon>
        <taxon>Plicatura</taxon>
        <taxon>Plicaturopsis crispa</taxon>
    </lineage>
</organism>
<evidence type="ECO:0000313" key="5">
    <source>
        <dbReference type="EMBL" id="KII85133.1"/>
    </source>
</evidence>
<keyword evidence="2" id="KW-0560">Oxidoreductase</keyword>
<feature type="compositionally biased region" description="Low complexity" evidence="4">
    <location>
        <begin position="458"/>
        <end position="472"/>
    </location>
</feature>
<dbReference type="Gene3D" id="3.50.50.60">
    <property type="entry name" value="FAD/NAD(P)-binding domain"/>
    <property type="match status" value="1"/>
</dbReference>
<accession>A0A0C9TA22</accession>
<dbReference type="InterPro" id="IPR036188">
    <property type="entry name" value="FAD/NAD-bd_sf"/>
</dbReference>
<comment type="similarity">
    <text evidence="1">Belongs to the paxM FAD-dependent monooxygenase family.</text>
</comment>
<dbReference type="PROSITE" id="PS51257">
    <property type="entry name" value="PROKAR_LIPOPROTEIN"/>
    <property type="match status" value="1"/>
</dbReference>
<evidence type="ECO:0000256" key="4">
    <source>
        <dbReference type="SAM" id="MobiDB-lite"/>
    </source>
</evidence>
<dbReference type="GO" id="GO:0004497">
    <property type="term" value="F:monooxygenase activity"/>
    <property type="evidence" value="ECO:0007669"/>
    <property type="project" value="UniProtKB-KW"/>
</dbReference>
<proteinExistence type="inferred from homology"/>
<evidence type="ECO:0000256" key="1">
    <source>
        <dbReference type="ARBA" id="ARBA00007992"/>
    </source>
</evidence>
<dbReference type="PANTHER" id="PTHR13789">
    <property type="entry name" value="MONOOXYGENASE"/>
    <property type="match status" value="1"/>
</dbReference>